<organism evidence="2 3">
    <name type="scientific">Anaeromyxobacter dehalogenans (strain ATCC BAA-258 / DSM 21875 / 2CP-1)</name>
    <dbReference type="NCBI Taxonomy" id="455488"/>
    <lineage>
        <taxon>Bacteria</taxon>
        <taxon>Pseudomonadati</taxon>
        <taxon>Myxococcota</taxon>
        <taxon>Myxococcia</taxon>
        <taxon>Myxococcales</taxon>
        <taxon>Cystobacterineae</taxon>
        <taxon>Anaeromyxobacteraceae</taxon>
        <taxon>Anaeromyxobacter</taxon>
    </lineage>
</organism>
<dbReference type="Proteomes" id="UP000007089">
    <property type="component" value="Chromosome"/>
</dbReference>
<protein>
    <submittedName>
        <fullName evidence="2">Uncharacterized protein</fullName>
    </submittedName>
</protein>
<proteinExistence type="predicted"/>
<dbReference type="EMBL" id="CP001359">
    <property type="protein sequence ID" value="ACL65479.1"/>
    <property type="molecule type" value="Genomic_DNA"/>
</dbReference>
<name>B8J973_ANAD2</name>
<dbReference type="RefSeq" id="WP_012633330.1">
    <property type="nucleotide sequence ID" value="NC_011891.1"/>
</dbReference>
<reference evidence="2" key="1">
    <citation type="submission" date="2009-01" db="EMBL/GenBank/DDBJ databases">
        <title>Complete sequence of Anaeromyxobacter dehalogenans 2CP-1.</title>
        <authorList>
            <consortium name="US DOE Joint Genome Institute"/>
            <person name="Lucas S."/>
            <person name="Copeland A."/>
            <person name="Lapidus A."/>
            <person name="Glavina del Rio T."/>
            <person name="Dalin E."/>
            <person name="Tice H."/>
            <person name="Bruce D."/>
            <person name="Goodwin L."/>
            <person name="Pitluck S."/>
            <person name="Saunders E."/>
            <person name="Brettin T."/>
            <person name="Detter J.C."/>
            <person name="Han C."/>
            <person name="Larimer F."/>
            <person name="Land M."/>
            <person name="Hauser L."/>
            <person name="Kyrpides N."/>
            <person name="Ovchinnikova G."/>
            <person name="Beliaev A.S."/>
            <person name="Richardson P."/>
        </authorList>
    </citation>
    <scope>NUCLEOTIDE SEQUENCE</scope>
    <source>
        <strain evidence="2">2CP-1</strain>
    </source>
</reference>
<keyword evidence="3" id="KW-1185">Reference proteome</keyword>
<dbReference type="KEGG" id="acp:A2cp1_2139"/>
<evidence type="ECO:0000313" key="3">
    <source>
        <dbReference type="Proteomes" id="UP000007089"/>
    </source>
</evidence>
<evidence type="ECO:0000313" key="2">
    <source>
        <dbReference type="EMBL" id="ACL65479.1"/>
    </source>
</evidence>
<evidence type="ECO:0000256" key="1">
    <source>
        <dbReference type="SAM" id="MobiDB-lite"/>
    </source>
</evidence>
<accession>B8J973</accession>
<gene>
    <name evidence="2" type="ordered locus">A2cp1_2139</name>
</gene>
<feature type="region of interest" description="Disordered" evidence="1">
    <location>
        <begin position="64"/>
        <end position="98"/>
    </location>
</feature>
<dbReference type="AlphaFoldDB" id="B8J973"/>
<dbReference type="HOGENOM" id="CLU_2327742_0_0_7"/>
<sequence length="98" mass="10710">MRSSNADVYTGNDSRPVALDPRARRAFRLEDLALAQPGTVIVGLHGEQLRVREDGGIDLWPPFGHRSIASDPTAARPLPQTSDLQRARPAHAEVPHGR</sequence>